<accession>A0A8S5S7G6</accession>
<protein>
    <submittedName>
        <fullName evidence="2">Uncharacterized protein</fullName>
    </submittedName>
</protein>
<evidence type="ECO:0000256" key="1">
    <source>
        <dbReference type="SAM" id="Phobius"/>
    </source>
</evidence>
<proteinExistence type="predicted"/>
<feature type="transmembrane region" description="Helical" evidence="1">
    <location>
        <begin position="6"/>
        <end position="27"/>
    </location>
</feature>
<sequence length="44" mass="4908">METIIDVIIAIGLTTILLLFNVGCYFLQISIYELRKNGGSKYGL</sequence>
<name>A0A8S5S7G6_9CAUD</name>
<organism evidence="2">
    <name type="scientific">Siphoviridae sp. ctqwY3</name>
    <dbReference type="NCBI Taxonomy" id="2827951"/>
    <lineage>
        <taxon>Viruses</taxon>
        <taxon>Duplodnaviria</taxon>
        <taxon>Heunggongvirae</taxon>
        <taxon>Uroviricota</taxon>
        <taxon>Caudoviricetes</taxon>
    </lineage>
</organism>
<evidence type="ECO:0000313" key="2">
    <source>
        <dbReference type="EMBL" id="DAF46642.1"/>
    </source>
</evidence>
<keyword evidence="1" id="KW-0472">Membrane</keyword>
<dbReference type="EMBL" id="BK032541">
    <property type="protein sequence ID" value="DAF46642.1"/>
    <property type="molecule type" value="Genomic_DNA"/>
</dbReference>
<reference evidence="2" key="1">
    <citation type="journal article" date="2021" name="Proc. Natl. Acad. Sci. U.S.A.">
        <title>A Catalog of Tens of Thousands of Viruses from Human Metagenomes Reveals Hidden Associations with Chronic Diseases.</title>
        <authorList>
            <person name="Tisza M.J."/>
            <person name="Buck C.B."/>
        </authorList>
    </citation>
    <scope>NUCLEOTIDE SEQUENCE</scope>
    <source>
        <strain evidence="2">CtqwY3</strain>
    </source>
</reference>
<keyword evidence="1" id="KW-1133">Transmembrane helix</keyword>
<keyword evidence="1" id="KW-0812">Transmembrane</keyword>